<feature type="transmembrane region" description="Helical" evidence="1">
    <location>
        <begin position="310"/>
        <end position="329"/>
    </location>
</feature>
<keyword evidence="1" id="KW-0812">Transmembrane</keyword>
<gene>
    <name evidence="2" type="ORF">D6D85_01500</name>
</gene>
<evidence type="ECO:0000256" key="1">
    <source>
        <dbReference type="SAM" id="Phobius"/>
    </source>
</evidence>
<dbReference type="AlphaFoldDB" id="A0A3R9R9L2"/>
<dbReference type="EMBL" id="RCOS01000024">
    <property type="protein sequence ID" value="RSN78086.1"/>
    <property type="molecule type" value="Genomic_DNA"/>
</dbReference>
<name>A0A3R9R9L2_9CREN</name>
<comment type="caution">
    <text evidence="2">The sequence shown here is derived from an EMBL/GenBank/DDBJ whole genome shotgun (WGS) entry which is preliminary data.</text>
</comment>
<protein>
    <submittedName>
        <fullName evidence="2">Uncharacterized protein</fullName>
    </submittedName>
</protein>
<feature type="transmembrane region" description="Helical" evidence="1">
    <location>
        <begin position="176"/>
        <end position="196"/>
    </location>
</feature>
<reference evidence="2 3" key="1">
    <citation type="submission" date="2018-10" db="EMBL/GenBank/DDBJ databases">
        <title>Co-occurring genomic capacity for anaerobic methane metabolism and dissimilatory sulfite reduction discovered in the Korarchaeota.</title>
        <authorList>
            <person name="Mckay L.J."/>
            <person name="Dlakic M."/>
            <person name="Fields M.W."/>
            <person name="Delmont T.O."/>
            <person name="Eren A.M."/>
            <person name="Jay Z.J."/>
            <person name="Klingelsmith K.B."/>
            <person name="Rusch D.B."/>
            <person name="Inskeep W.P."/>
        </authorList>
    </citation>
    <scope>NUCLEOTIDE SEQUENCE [LARGE SCALE GENOMIC DNA]</scope>
    <source>
        <strain evidence="2 3">MDKW</strain>
    </source>
</reference>
<keyword evidence="1" id="KW-0472">Membrane</keyword>
<evidence type="ECO:0000313" key="2">
    <source>
        <dbReference type="EMBL" id="RSN78086.1"/>
    </source>
</evidence>
<dbReference type="Proteomes" id="UP000277582">
    <property type="component" value="Unassembled WGS sequence"/>
</dbReference>
<organism evidence="2 3">
    <name type="scientific">Candidatus Methanodesulfokora washburnensis</name>
    <dbReference type="NCBI Taxonomy" id="2478471"/>
    <lineage>
        <taxon>Archaea</taxon>
        <taxon>Thermoproteota</taxon>
        <taxon>Candidatus Korarchaeia</taxon>
        <taxon>Candidatus Korarchaeia incertae sedis</taxon>
        <taxon>Candidatus Methanodesulfokora</taxon>
    </lineage>
</organism>
<keyword evidence="3" id="KW-1185">Reference proteome</keyword>
<dbReference type="RefSeq" id="WP_125670298.1">
    <property type="nucleotide sequence ID" value="NZ_RCOS01000024.1"/>
</dbReference>
<feature type="transmembrane region" description="Helical" evidence="1">
    <location>
        <begin position="335"/>
        <end position="356"/>
    </location>
</feature>
<proteinExistence type="predicted"/>
<accession>A0A3R9R9L2</accession>
<evidence type="ECO:0000313" key="3">
    <source>
        <dbReference type="Proteomes" id="UP000277582"/>
    </source>
</evidence>
<sequence>MWIIWIFPRRNCTQIGDKIIPSSDIIDLTELECNLNIKKCGWKHDPVVEEVKLSEFNKGYTILFNSRSEKEKNSPVIAIVKVESSVSTEDIADKINKIEGEWFEKLGLKEGDEKVSMLLLVISDKQSLEVLKDVVSEFTGGRVPEFEDFWDIKFSTLAVNNMIVGVVRDERRMKDLGIFISASLIIYRHLVILYYVNNELDKLIEYIKSGNHGKPSLFYWNKLIKVMKYIDKLNEARMREYFCTEDCWILFKKIYRKFLKENEDLIRKKIEFLQVSIGFAINQMEEERSAEILRRMEVTERISEETGKKLTSVTILLAIFGIFQFFSYIEMNPPLFHILISFIITVIAILTIFIYLRESRPPVDEDILPIIQRNSEIKSISKKFQAKVNPYWKLDFISANLSGGEWHIILKAYKKSSLRKFLPIKKISLDIFLYKEGYKRRVGSVLASIPHKSYNDKDIDDLAGEILFFLRKLKIKEKGGRFFGDEKEIYEKIKELIKYGKTSEMNAILKGES</sequence>
<keyword evidence="1" id="KW-1133">Transmembrane helix</keyword>